<evidence type="ECO:0000313" key="2">
    <source>
        <dbReference type="Proteomes" id="UP001243009"/>
    </source>
</evidence>
<dbReference type="RefSeq" id="WP_305106267.1">
    <property type="nucleotide sequence ID" value="NZ_JAUTWS010000028.1"/>
</dbReference>
<dbReference type="InterPro" id="IPR010297">
    <property type="entry name" value="DUF900_hydrolase"/>
</dbReference>
<dbReference type="GO" id="GO:0016787">
    <property type="term" value="F:hydrolase activity"/>
    <property type="evidence" value="ECO:0007669"/>
    <property type="project" value="UniProtKB-KW"/>
</dbReference>
<dbReference type="EMBL" id="JAUTWS010000028">
    <property type="protein sequence ID" value="MDO9711408.1"/>
    <property type="molecule type" value="Genomic_DNA"/>
</dbReference>
<dbReference type="Proteomes" id="UP001243009">
    <property type="component" value="Unassembled WGS sequence"/>
</dbReference>
<name>A0ABT9E5H8_9PROT</name>
<accession>A0ABT9E5H8</accession>
<gene>
    <name evidence="1" type="ORF">Q7A36_23870</name>
</gene>
<comment type="caution">
    <text evidence="1">The sequence shown here is derived from an EMBL/GenBank/DDBJ whole genome shotgun (WGS) entry which is preliminary data.</text>
</comment>
<keyword evidence="1" id="KW-0378">Hydrolase</keyword>
<proteinExistence type="predicted"/>
<organism evidence="1 2">
    <name type="scientific">Paracraurococcus lichenis</name>
    <dbReference type="NCBI Taxonomy" id="3064888"/>
    <lineage>
        <taxon>Bacteria</taxon>
        <taxon>Pseudomonadati</taxon>
        <taxon>Pseudomonadota</taxon>
        <taxon>Alphaproteobacteria</taxon>
        <taxon>Acetobacterales</taxon>
        <taxon>Roseomonadaceae</taxon>
        <taxon>Paracraurococcus</taxon>
    </lineage>
</organism>
<dbReference type="Pfam" id="PF05990">
    <property type="entry name" value="DUF900"/>
    <property type="match status" value="1"/>
</dbReference>
<keyword evidence="2" id="KW-1185">Reference proteome</keyword>
<reference evidence="1 2" key="1">
    <citation type="submission" date="2023-08" db="EMBL/GenBank/DDBJ databases">
        <title>The draft genome sequence of Paracraurococcus sp. LOR1-02.</title>
        <authorList>
            <person name="Kingkaew E."/>
            <person name="Tanasupawat S."/>
        </authorList>
    </citation>
    <scope>NUCLEOTIDE SEQUENCE [LARGE SCALE GENOMIC DNA]</scope>
    <source>
        <strain evidence="1 2">LOR1-02</strain>
    </source>
</reference>
<sequence length="381" mass="40192">MPIKVFFATNRAGPLPTPVGTRDRADHLRFGEAEVEAKDWLGTELDRRVLAIRETGTLFLSDASPAPAASAALQAWFAAAAEGVPLLLVHGFANGFEGTLKRAAQIVQFYEGGDPAVQLVPLVFAWPSLGTTLGALQSLDTAEKPYHDDQTMAAASGPALARLLHEILLARPAAGTAADGLTLLAHSMGNWVLHHALAALGYAPLAGPFRHALQMAADADWQVWAPGQPLRRLATLAQAVTIGTNADPVLQTVSGIANHGGKRLGHYGPLHLGSLPASVTVLDCLDGINGVDTARIKSQGGTEWDSIWHQYYRNNQNVRAYLTAVFAGAGTAELDAMRLALAPAERWSDGDGSPGMGRGRTHALLPVMFQDTGPPPTQGIA</sequence>
<protein>
    <submittedName>
        <fullName evidence="1">Alpha/beta hydrolase</fullName>
    </submittedName>
</protein>
<evidence type="ECO:0000313" key="1">
    <source>
        <dbReference type="EMBL" id="MDO9711408.1"/>
    </source>
</evidence>